<dbReference type="GO" id="GO:0008713">
    <property type="term" value="F:ADP-heptose-lipopolysaccharide heptosyltransferase activity"/>
    <property type="evidence" value="ECO:0007669"/>
    <property type="project" value="TreeGrafter"/>
</dbReference>
<evidence type="ECO:0000313" key="4">
    <source>
        <dbReference type="Proteomes" id="UP000037755"/>
    </source>
</evidence>
<dbReference type="GO" id="GO:0005829">
    <property type="term" value="C:cytosol"/>
    <property type="evidence" value="ECO:0007669"/>
    <property type="project" value="TreeGrafter"/>
</dbReference>
<dbReference type="AlphaFoldDB" id="A0A0M8MGK7"/>
<reference evidence="3 4" key="1">
    <citation type="submission" date="2015-08" db="EMBL/GenBank/DDBJ databases">
        <title>Whole genome sequence of Flavobacterium akiainvivens IK-1T, from decaying Wikstroemia oahuensis, an endemic Hawaiian shrub.</title>
        <authorList>
            <person name="Wan X."/>
            <person name="Hou S."/>
            <person name="Saito J."/>
            <person name="Donachie S."/>
        </authorList>
    </citation>
    <scope>NUCLEOTIDE SEQUENCE [LARGE SCALE GENOMIC DNA]</scope>
    <source>
        <strain evidence="3 4">IK-1</strain>
    </source>
</reference>
<dbReference type="EMBL" id="LIYD01000005">
    <property type="protein sequence ID" value="KOS08444.1"/>
    <property type="molecule type" value="Genomic_DNA"/>
</dbReference>
<protein>
    <recommendedName>
        <fullName evidence="5">Glycosyltransferase</fullName>
    </recommendedName>
</protein>
<name>A0A0M8MGK7_9FLAO</name>
<proteinExistence type="predicted"/>
<gene>
    <name evidence="3" type="ORF">AM493_20325</name>
</gene>
<evidence type="ECO:0000256" key="2">
    <source>
        <dbReference type="ARBA" id="ARBA00022679"/>
    </source>
</evidence>
<dbReference type="PANTHER" id="PTHR30160:SF7">
    <property type="entry name" value="ADP-HEPTOSE--LPS HEPTOSYLTRANSFERASE 2"/>
    <property type="match status" value="1"/>
</dbReference>
<dbReference type="Pfam" id="PF01075">
    <property type="entry name" value="Glyco_transf_9"/>
    <property type="match status" value="1"/>
</dbReference>
<dbReference type="Gene3D" id="3.40.50.2000">
    <property type="entry name" value="Glycogen Phosphorylase B"/>
    <property type="match status" value="2"/>
</dbReference>
<dbReference type="PATRIC" id="fig|1202724.3.peg.4210"/>
<dbReference type="SUPFAM" id="SSF53756">
    <property type="entry name" value="UDP-Glycosyltransferase/glycogen phosphorylase"/>
    <property type="match status" value="1"/>
</dbReference>
<keyword evidence="1" id="KW-0328">Glycosyltransferase</keyword>
<dbReference type="PANTHER" id="PTHR30160">
    <property type="entry name" value="TETRAACYLDISACCHARIDE 4'-KINASE-RELATED"/>
    <property type="match status" value="1"/>
</dbReference>
<dbReference type="CDD" id="cd03789">
    <property type="entry name" value="GT9_LPS_heptosyltransferase"/>
    <property type="match status" value="1"/>
</dbReference>
<dbReference type="InterPro" id="IPR051199">
    <property type="entry name" value="LPS_LOS_Heptosyltrfase"/>
</dbReference>
<dbReference type="InterPro" id="IPR002201">
    <property type="entry name" value="Glyco_trans_9"/>
</dbReference>
<keyword evidence="4" id="KW-1185">Reference proteome</keyword>
<dbReference type="Proteomes" id="UP000037755">
    <property type="component" value="Unassembled WGS sequence"/>
</dbReference>
<accession>A0A0M8MGK7</accession>
<keyword evidence="2" id="KW-0808">Transferase</keyword>
<evidence type="ECO:0000313" key="3">
    <source>
        <dbReference type="EMBL" id="KOS08444.1"/>
    </source>
</evidence>
<organism evidence="3 4">
    <name type="scientific">Flavobacterium akiainvivens</name>
    <dbReference type="NCBI Taxonomy" id="1202724"/>
    <lineage>
        <taxon>Bacteria</taxon>
        <taxon>Pseudomonadati</taxon>
        <taxon>Bacteroidota</taxon>
        <taxon>Flavobacteriia</taxon>
        <taxon>Flavobacteriales</taxon>
        <taxon>Flavobacteriaceae</taxon>
        <taxon>Flavobacterium</taxon>
    </lineage>
</organism>
<dbReference type="STRING" id="1202724.AM493_20325"/>
<sequence length="355" mass="40472">MNKTPRKILVIQQKMIGDVLASSIICNALKQSFPLSQIEYMVYGFTAPVVENNPNIDQLVIFDEETRHSRWKLIKFAFGIRRQKYDAVIDVYNKWESGIITLVSKAKTRIGLKKWYTSFFYDKTIDADWRIQDSALVHRMQLAEALTGANYPVTFPKIYLSEKQSQYAVDKLATRTPGTPLVMISTLGSDAIKSMPAAEMAATIDLVAQNSNAELVLNYMPRQHDMAMEIYNACKPETQQRIRQDLYTSDLREFLAILSQCTALIGNEGGAVNMAKALGVPTFTVFSPWINKTSWNMLADGHTHVAVHLQDYYPELYKGQHPKEFKGRAHEYYKMLKTELFSSQLVTFIKENIQA</sequence>
<evidence type="ECO:0000256" key="1">
    <source>
        <dbReference type="ARBA" id="ARBA00022676"/>
    </source>
</evidence>
<comment type="caution">
    <text evidence="3">The sequence shown here is derived from an EMBL/GenBank/DDBJ whole genome shotgun (WGS) entry which is preliminary data.</text>
</comment>
<evidence type="ECO:0008006" key="5">
    <source>
        <dbReference type="Google" id="ProtNLM"/>
    </source>
</evidence>
<dbReference type="GO" id="GO:0009244">
    <property type="term" value="P:lipopolysaccharide core region biosynthetic process"/>
    <property type="evidence" value="ECO:0007669"/>
    <property type="project" value="TreeGrafter"/>
</dbReference>